<evidence type="ECO:0000313" key="2">
    <source>
        <dbReference type="EMBL" id="MFB9644475.1"/>
    </source>
</evidence>
<reference evidence="2 3" key="1">
    <citation type="submission" date="2024-09" db="EMBL/GenBank/DDBJ databases">
        <authorList>
            <person name="Sun Q."/>
            <person name="Mori K."/>
        </authorList>
    </citation>
    <scope>NUCLEOTIDE SEQUENCE [LARGE SCALE GENOMIC DNA]</scope>
    <source>
        <strain evidence="2 3">JCM 1342</strain>
    </source>
</reference>
<accession>A0ABV5SVU0</accession>
<feature type="region of interest" description="Disordered" evidence="1">
    <location>
        <begin position="437"/>
        <end position="464"/>
    </location>
</feature>
<name>A0ABV5SVU0_9MICO</name>
<proteinExistence type="predicted"/>
<dbReference type="RefSeq" id="WP_344710973.1">
    <property type="nucleotide sequence ID" value="NZ_BAAAWH010000001.1"/>
</dbReference>
<evidence type="ECO:0000313" key="3">
    <source>
        <dbReference type="Proteomes" id="UP001589611"/>
    </source>
</evidence>
<dbReference type="EMBL" id="JBHMBE010000001">
    <property type="protein sequence ID" value="MFB9644475.1"/>
    <property type="molecule type" value="Genomic_DNA"/>
</dbReference>
<evidence type="ECO:0000256" key="1">
    <source>
        <dbReference type="SAM" id="MobiDB-lite"/>
    </source>
</evidence>
<evidence type="ECO:0008006" key="4">
    <source>
        <dbReference type="Google" id="ProtNLM"/>
    </source>
</evidence>
<gene>
    <name evidence="2" type="ORF">ACFFPJ_01535</name>
</gene>
<dbReference type="Gene3D" id="3.40.50.1820">
    <property type="entry name" value="alpha/beta hydrolase"/>
    <property type="match status" value="1"/>
</dbReference>
<keyword evidence="3" id="KW-1185">Reference proteome</keyword>
<dbReference type="InterPro" id="IPR029058">
    <property type="entry name" value="AB_hydrolase_fold"/>
</dbReference>
<sequence>MSDGLDIRGGGVVAVDTATLRAAADGFERLAGDLEDIVGQIGSASTHLAATTRALWDVAYTMSCACTRIREVVGTAGELIGALRGAAAVYEIVELQAERAAADAAGDAGAVRRIDSRLAALALEYPDAPAQASLGAIGHWVGWPGELARQAPGALWWVTPGFPLLAMPTTWALLRAVGTLGAGSVPATARLRGHPGDLVVAPVGPRTTTAAPTTLAAAAERIPTGGDARVRVERYSMPDGSSRFAVYVAGTQTIAARTTEPFDMDSNVELYTGSRSASYDATEIALRQAGARPGDVVHAFGHSQGAMVAAHLALEGGYDTQTLVTFGSPVEADVGDGTLSVSVRHVDDPVAALTGGGHPGAVGAAGSFIAERTADPRAGLHDLGLPAHALESYTETARMLDASADSRMAAVRQVFEDLGAAASVEVTEYAAERVVALPEPRRGPAPEAAVSPSSSDAGLSRRSS</sequence>
<organism evidence="2 3">
    <name type="scientific">Microbacterium terregens</name>
    <dbReference type="NCBI Taxonomy" id="69363"/>
    <lineage>
        <taxon>Bacteria</taxon>
        <taxon>Bacillati</taxon>
        <taxon>Actinomycetota</taxon>
        <taxon>Actinomycetes</taxon>
        <taxon>Micrococcales</taxon>
        <taxon>Microbacteriaceae</taxon>
        <taxon>Microbacterium</taxon>
    </lineage>
</organism>
<dbReference type="Proteomes" id="UP001589611">
    <property type="component" value="Unassembled WGS sequence"/>
</dbReference>
<feature type="compositionally biased region" description="Low complexity" evidence="1">
    <location>
        <begin position="445"/>
        <end position="464"/>
    </location>
</feature>
<dbReference type="SUPFAM" id="SSF53474">
    <property type="entry name" value="alpha/beta-Hydrolases"/>
    <property type="match status" value="1"/>
</dbReference>
<comment type="caution">
    <text evidence="2">The sequence shown here is derived from an EMBL/GenBank/DDBJ whole genome shotgun (WGS) entry which is preliminary data.</text>
</comment>
<protein>
    <recommendedName>
        <fullName evidence="4">Alpha/beta hydrolase</fullName>
    </recommendedName>
</protein>